<dbReference type="STRING" id="460265.Mnod_2021"/>
<dbReference type="Pfam" id="PF01799">
    <property type="entry name" value="Fer2_2"/>
    <property type="match status" value="1"/>
</dbReference>
<sequence length="176" mass="18280">MIEPQAISITVNGSKVRRFVEPRVSLADFLRGDLGLTGTHLGCEVGACGACIVNLDGKPVHACLMLAVQADGMRVDTIEGLSDAGIIADLQAAFHTRNALQCGFCTPGILVVAHDCLAACDVSGTTPSRESIRDALSGNYCRCTGYEAIVDAIESVAKARAGGSRGHVHREAEAAA</sequence>
<protein>
    <submittedName>
        <fullName evidence="7">(2Fe-2S)-binding domain protein</fullName>
    </submittedName>
</protein>
<dbReference type="eggNOG" id="COG2080">
    <property type="taxonomic scope" value="Bacteria"/>
</dbReference>
<dbReference type="GO" id="GO:0016491">
    <property type="term" value="F:oxidoreductase activity"/>
    <property type="evidence" value="ECO:0007669"/>
    <property type="project" value="UniProtKB-KW"/>
</dbReference>
<dbReference type="InterPro" id="IPR051452">
    <property type="entry name" value="Diverse_Oxidoreductases"/>
</dbReference>
<dbReference type="PANTHER" id="PTHR44379:SF8">
    <property type="entry name" value="XANTHINE DEHYDROGENASE IRON-SULFUR-BINDING SUBUNIT XDHC-RELATED"/>
    <property type="match status" value="1"/>
</dbReference>
<keyword evidence="5" id="KW-0411">Iron-sulfur</keyword>
<dbReference type="PROSITE" id="PS00197">
    <property type="entry name" value="2FE2S_FER_1"/>
    <property type="match status" value="1"/>
</dbReference>
<gene>
    <name evidence="7" type="ordered locus">Mnod_2021</name>
</gene>
<dbReference type="HOGENOM" id="CLU_052511_3_1_5"/>
<dbReference type="Gene3D" id="3.10.20.30">
    <property type="match status" value="1"/>
</dbReference>
<name>B8ITC1_METNO</name>
<evidence type="ECO:0000256" key="4">
    <source>
        <dbReference type="ARBA" id="ARBA00023004"/>
    </source>
</evidence>
<dbReference type="PANTHER" id="PTHR44379">
    <property type="entry name" value="OXIDOREDUCTASE WITH IRON-SULFUR SUBUNIT"/>
    <property type="match status" value="1"/>
</dbReference>
<evidence type="ECO:0000256" key="2">
    <source>
        <dbReference type="ARBA" id="ARBA00022723"/>
    </source>
</evidence>
<organism evidence="7 8">
    <name type="scientific">Methylobacterium nodulans (strain LMG 21967 / CNCM I-2342 / ORS 2060)</name>
    <dbReference type="NCBI Taxonomy" id="460265"/>
    <lineage>
        <taxon>Bacteria</taxon>
        <taxon>Pseudomonadati</taxon>
        <taxon>Pseudomonadota</taxon>
        <taxon>Alphaproteobacteria</taxon>
        <taxon>Hyphomicrobiales</taxon>
        <taxon>Methylobacteriaceae</taxon>
        <taxon>Methylobacterium</taxon>
    </lineage>
</organism>
<keyword evidence="3" id="KW-0560">Oxidoreductase</keyword>
<dbReference type="Proteomes" id="UP000008207">
    <property type="component" value="Chromosome"/>
</dbReference>
<keyword evidence="8" id="KW-1185">Reference proteome</keyword>
<dbReference type="SUPFAM" id="SSF54292">
    <property type="entry name" value="2Fe-2S ferredoxin-like"/>
    <property type="match status" value="1"/>
</dbReference>
<evidence type="ECO:0000313" key="7">
    <source>
        <dbReference type="EMBL" id="ACL57007.1"/>
    </source>
</evidence>
<evidence type="ECO:0000256" key="3">
    <source>
        <dbReference type="ARBA" id="ARBA00023002"/>
    </source>
</evidence>
<keyword evidence="4" id="KW-0408">Iron</keyword>
<dbReference type="InterPro" id="IPR036010">
    <property type="entry name" value="2Fe-2S_ferredoxin-like_sf"/>
</dbReference>
<keyword evidence="1" id="KW-0001">2Fe-2S</keyword>
<evidence type="ECO:0000259" key="6">
    <source>
        <dbReference type="PROSITE" id="PS51085"/>
    </source>
</evidence>
<dbReference type="OrthoDB" id="9792018at2"/>
<dbReference type="FunFam" id="3.10.20.30:FF:000020">
    <property type="entry name" value="Xanthine dehydrogenase iron-sulfur subunit"/>
    <property type="match status" value="1"/>
</dbReference>
<feature type="domain" description="2Fe-2S ferredoxin-type" evidence="6">
    <location>
        <begin position="5"/>
        <end position="81"/>
    </location>
</feature>
<dbReference type="InterPro" id="IPR002888">
    <property type="entry name" value="2Fe-2S-bd"/>
</dbReference>
<dbReference type="Gene3D" id="1.10.150.120">
    <property type="entry name" value="[2Fe-2S]-binding domain"/>
    <property type="match status" value="1"/>
</dbReference>
<dbReference type="KEGG" id="mno:Mnod_2021"/>
<dbReference type="InterPro" id="IPR006058">
    <property type="entry name" value="2Fe2S_fd_BS"/>
</dbReference>
<dbReference type="CDD" id="cd00207">
    <property type="entry name" value="fer2"/>
    <property type="match status" value="1"/>
</dbReference>
<dbReference type="GO" id="GO:0051537">
    <property type="term" value="F:2 iron, 2 sulfur cluster binding"/>
    <property type="evidence" value="ECO:0007669"/>
    <property type="project" value="UniProtKB-KW"/>
</dbReference>
<dbReference type="PROSITE" id="PS51085">
    <property type="entry name" value="2FE2S_FER_2"/>
    <property type="match status" value="1"/>
</dbReference>
<dbReference type="AlphaFoldDB" id="B8ITC1"/>
<dbReference type="InterPro" id="IPR012675">
    <property type="entry name" value="Beta-grasp_dom_sf"/>
</dbReference>
<dbReference type="RefSeq" id="WP_015928696.1">
    <property type="nucleotide sequence ID" value="NC_011894.1"/>
</dbReference>
<dbReference type="SUPFAM" id="SSF47741">
    <property type="entry name" value="CO dehydrogenase ISP C-domain like"/>
    <property type="match status" value="1"/>
</dbReference>
<dbReference type="Pfam" id="PF00111">
    <property type="entry name" value="Fer2"/>
    <property type="match status" value="1"/>
</dbReference>
<proteinExistence type="predicted"/>
<evidence type="ECO:0000256" key="1">
    <source>
        <dbReference type="ARBA" id="ARBA00022714"/>
    </source>
</evidence>
<dbReference type="GO" id="GO:0046872">
    <property type="term" value="F:metal ion binding"/>
    <property type="evidence" value="ECO:0007669"/>
    <property type="project" value="UniProtKB-KW"/>
</dbReference>
<keyword evidence="2" id="KW-0479">Metal-binding</keyword>
<evidence type="ECO:0000313" key="8">
    <source>
        <dbReference type="Proteomes" id="UP000008207"/>
    </source>
</evidence>
<dbReference type="InterPro" id="IPR036884">
    <property type="entry name" value="2Fe-2S-bd_dom_sf"/>
</dbReference>
<dbReference type="EMBL" id="CP001349">
    <property type="protein sequence ID" value="ACL57007.1"/>
    <property type="molecule type" value="Genomic_DNA"/>
</dbReference>
<accession>B8ITC1</accession>
<reference evidence="7 8" key="1">
    <citation type="submission" date="2009-01" db="EMBL/GenBank/DDBJ databases">
        <title>Complete sequence of chromosome of Methylobacterium nodulans ORS 2060.</title>
        <authorList>
            <consortium name="US DOE Joint Genome Institute"/>
            <person name="Lucas S."/>
            <person name="Copeland A."/>
            <person name="Lapidus A."/>
            <person name="Glavina del Rio T."/>
            <person name="Dalin E."/>
            <person name="Tice H."/>
            <person name="Bruce D."/>
            <person name="Goodwin L."/>
            <person name="Pitluck S."/>
            <person name="Sims D."/>
            <person name="Brettin T."/>
            <person name="Detter J.C."/>
            <person name="Han C."/>
            <person name="Larimer F."/>
            <person name="Land M."/>
            <person name="Hauser L."/>
            <person name="Kyrpides N."/>
            <person name="Ivanova N."/>
            <person name="Marx C.J."/>
            <person name="Richardson P."/>
        </authorList>
    </citation>
    <scope>NUCLEOTIDE SEQUENCE [LARGE SCALE GENOMIC DNA]</scope>
    <source>
        <strain evidence="8">LMG 21967 / CNCM I-2342 / ORS 2060</strain>
    </source>
</reference>
<evidence type="ECO:0000256" key="5">
    <source>
        <dbReference type="ARBA" id="ARBA00023014"/>
    </source>
</evidence>
<dbReference type="InterPro" id="IPR001041">
    <property type="entry name" value="2Fe-2S_ferredoxin-type"/>
</dbReference>